<feature type="binding site" evidence="7 8">
    <location>
        <position position="15"/>
    </location>
    <ligand>
        <name>S-adenosyl-L-methionine</name>
        <dbReference type="ChEBI" id="CHEBI:59789"/>
    </ligand>
</feature>
<comment type="subcellular location">
    <subcellularLocation>
        <location evidence="7">Cytoplasm</location>
    </subcellularLocation>
</comment>
<keyword evidence="1 7" id="KW-0963">Cytoplasm</keyword>
<dbReference type="FunFam" id="1.10.8.100:FF:000001">
    <property type="entry name" value="Ribosomal RNA small subunit methyltransferase A"/>
    <property type="match status" value="1"/>
</dbReference>
<keyword evidence="11" id="KW-1185">Reference proteome</keyword>
<dbReference type="SMART" id="SM00650">
    <property type="entry name" value="rADc"/>
    <property type="match status" value="1"/>
</dbReference>
<dbReference type="EC" id="2.1.1.182" evidence="7"/>
<dbReference type="PANTHER" id="PTHR11727">
    <property type="entry name" value="DIMETHYLADENOSINE TRANSFERASE"/>
    <property type="match status" value="1"/>
</dbReference>
<dbReference type="EMBL" id="QGGU01000002">
    <property type="protein sequence ID" value="PWK53815.1"/>
    <property type="molecule type" value="Genomic_DNA"/>
</dbReference>
<evidence type="ECO:0000256" key="8">
    <source>
        <dbReference type="PROSITE-ProRule" id="PRU01026"/>
    </source>
</evidence>
<evidence type="ECO:0000313" key="11">
    <source>
        <dbReference type="Proteomes" id="UP000245790"/>
    </source>
</evidence>
<dbReference type="HAMAP" id="MF_00607">
    <property type="entry name" value="16SrRNA_methyltr_A"/>
    <property type="match status" value="1"/>
</dbReference>
<evidence type="ECO:0000256" key="6">
    <source>
        <dbReference type="ARBA" id="ARBA00022884"/>
    </source>
</evidence>
<feature type="binding site" evidence="7 8">
    <location>
        <position position="42"/>
    </location>
    <ligand>
        <name>S-adenosyl-L-methionine</name>
        <dbReference type="ChEBI" id="CHEBI:59789"/>
    </ligand>
</feature>
<name>A0A316G0B9_9GAMM</name>
<keyword evidence="6 7" id="KW-0694">RNA-binding</keyword>
<dbReference type="Gene3D" id="3.40.50.150">
    <property type="entry name" value="Vaccinia Virus protein VP39"/>
    <property type="match status" value="1"/>
</dbReference>
<dbReference type="Gene3D" id="1.10.8.100">
    <property type="entry name" value="Ribosomal RNA adenine dimethylase-like, domain 2"/>
    <property type="match status" value="1"/>
</dbReference>
<keyword evidence="5 7" id="KW-0949">S-adenosyl-L-methionine</keyword>
<keyword evidence="3 7" id="KW-0489">Methyltransferase</keyword>
<feature type="binding site" evidence="7 8">
    <location>
        <position position="88"/>
    </location>
    <ligand>
        <name>S-adenosyl-L-methionine</name>
        <dbReference type="ChEBI" id="CHEBI:59789"/>
    </ligand>
</feature>
<dbReference type="GO" id="GO:0052908">
    <property type="term" value="F:16S rRNA (adenine(1518)-N(6)/adenine(1519)-N(6))-dimethyltransferase activity"/>
    <property type="evidence" value="ECO:0007669"/>
    <property type="project" value="UniProtKB-EC"/>
</dbReference>
<protein>
    <recommendedName>
        <fullName evidence="7">Ribosomal RNA small subunit methyltransferase A</fullName>
        <ecNumber evidence="7">2.1.1.182</ecNumber>
    </recommendedName>
    <alternativeName>
        <fullName evidence="7">16S rRNA (adenine(1518)-N(6)/adenine(1519)-N(6))-dimethyltransferase</fullName>
    </alternativeName>
    <alternativeName>
        <fullName evidence="7">16S rRNA dimethyladenosine transferase</fullName>
    </alternativeName>
    <alternativeName>
        <fullName evidence="7">16S rRNA dimethylase</fullName>
    </alternativeName>
    <alternativeName>
        <fullName evidence="7">S-adenosylmethionine-6-N', N'-adenosyl(rRNA) dimethyltransferase</fullName>
    </alternativeName>
</protein>
<comment type="similarity">
    <text evidence="7">Belongs to the class I-like SAM-binding methyltransferase superfamily. rRNA adenine N(6)-methyltransferase family. RsmA subfamily.</text>
</comment>
<proteinExistence type="inferred from homology"/>
<keyword evidence="2 7" id="KW-0698">rRNA processing</keyword>
<feature type="domain" description="Ribosomal RNA adenine methylase transferase N-terminal" evidence="9">
    <location>
        <begin position="22"/>
        <end position="194"/>
    </location>
</feature>
<evidence type="ECO:0000256" key="5">
    <source>
        <dbReference type="ARBA" id="ARBA00022691"/>
    </source>
</evidence>
<evidence type="ECO:0000256" key="4">
    <source>
        <dbReference type="ARBA" id="ARBA00022679"/>
    </source>
</evidence>
<evidence type="ECO:0000256" key="7">
    <source>
        <dbReference type="HAMAP-Rule" id="MF_00607"/>
    </source>
</evidence>
<dbReference type="InterPro" id="IPR023165">
    <property type="entry name" value="rRNA_Ade_diMease-like_C"/>
</dbReference>
<keyword evidence="4 7" id="KW-0808">Transferase</keyword>
<dbReference type="Pfam" id="PF00398">
    <property type="entry name" value="RrnaAD"/>
    <property type="match status" value="1"/>
</dbReference>
<dbReference type="OrthoDB" id="9814755at2"/>
<dbReference type="PROSITE" id="PS51689">
    <property type="entry name" value="SAM_RNA_A_N6_MT"/>
    <property type="match status" value="1"/>
</dbReference>
<accession>A0A316G0B9</accession>
<reference evidence="10 11" key="1">
    <citation type="submission" date="2018-05" db="EMBL/GenBank/DDBJ databases">
        <title>Genomic Encyclopedia of Type Strains, Phase IV (KMG-IV): sequencing the most valuable type-strain genomes for metagenomic binning, comparative biology and taxonomic classification.</title>
        <authorList>
            <person name="Goeker M."/>
        </authorList>
    </citation>
    <scope>NUCLEOTIDE SEQUENCE [LARGE SCALE GENOMIC DNA]</scope>
    <source>
        <strain evidence="10 11">DSM 25350</strain>
    </source>
</reference>
<dbReference type="RefSeq" id="WP_109761874.1">
    <property type="nucleotide sequence ID" value="NZ_QGGU01000002.1"/>
</dbReference>
<gene>
    <name evidence="7" type="primary">rsmA</name>
    <name evidence="7" type="synonym">ksgA</name>
    <name evidence="10" type="ORF">C8D97_102205</name>
</gene>
<dbReference type="InterPro" id="IPR029063">
    <property type="entry name" value="SAM-dependent_MTases_sf"/>
</dbReference>
<dbReference type="AlphaFoldDB" id="A0A316G0B9"/>
<dbReference type="PANTHER" id="PTHR11727:SF7">
    <property type="entry name" value="DIMETHYLADENOSINE TRANSFERASE-RELATED"/>
    <property type="match status" value="1"/>
</dbReference>
<dbReference type="InterPro" id="IPR011530">
    <property type="entry name" value="rRNA_adenine_dimethylase"/>
</dbReference>
<dbReference type="InterPro" id="IPR020598">
    <property type="entry name" value="rRNA_Ade_methylase_Trfase_N"/>
</dbReference>
<evidence type="ECO:0000256" key="2">
    <source>
        <dbReference type="ARBA" id="ARBA00022552"/>
    </source>
</evidence>
<comment type="caution">
    <text evidence="10">The sequence shown here is derived from an EMBL/GenBank/DDBJ whole genome shotgun (WGS) entry which is preliminary data.</text>
</comment>
<evidence type="ECO:0000256" key="1">
    <source>
        <dbReference type="ARBA" id="ARBA00022490"/>
    </source>
</evidence>
<comment type="catalytic activity">
    <reaction evidence="7">
        <text>adenosine(1518)/adenosine(1519) in 16S rRNA + 4 S-adenosyl-L-methionine = N(6)-dimethyladenosine(1518)/N(6)-dimethyladenosine(1519) in 16S rRNA + 4 S-adenosyl-L-homocysteine + 4 H(+)</text>
        <dbReference type="Rhea" id="RHEA:19609"/>
        <dbReference type="Rhea" id="RHEA-COMP:10232"/>
        <dbReference type="Rhea" id="RHEA-COMP:10233"/>
        <dbReference type="ChEBI" id="CHEBI:15378"/>
        <dbReference type="ChEBI" id="CHEBI:57856"/>
        <dbReference type="ChEBI" id="CHEBI:59789"/>
        <dbReference type="ChEBI" id="CHEBI:74411"/>
        <dbReference type="ChEBI" id="CHEBI:74493"/>
        <dbReference type="EC" id="2.1.1.182"/>
    </reaction>
</comment>
<dbReference type="InterPro" id="IPR001737">
    <property type="entry name" value="KsgA/Erm"/>
</dbReference>
<dbReference type="InterPro" id="IPR020596">
    <property type="entry name" value="rRNA_Ade_Mease_Trfase_CS"/>
</dbReference>
<feature type="binding site" evidence="7 8">
    <location>
        <position position="63"/>
    </location>
    <ligand>
        <name>S-adenosyl-L-methionine</name>
        <dbReference type="ChEBI" id="CHEBI:59789"/>
    </ligand>
</feature>
<dbReference type="NCBIfam" id="TIGR00755">
    <property type="entry name" value="ksgA"/>
    <property type="match status" value="1"/>
</dbReference>
<dbReference type="PROSITE" id="PS01131">
    <property type="entry name" value="RRNA_A_DIMETH"/>
    <property type="match status" value="1"/>
</dbReference>
<feature type="binding site" evidence="7 8">
    <location>
        <position position="109"/>
    </location>
    <ligand>
        <name>S-adenosyl-L-methionine</name>
        <dbReference type="ChEBI" id="CHEBI:59789"/>
    </ligand>
</feature>
<feature type="binding site" evidence="7 8">
    <location>
        <position position="17"/>
    </location>
    <ligand>
        <name>S-adenosyl-L-methionine</name>
        <dbReference type="ChEBI" id="CHEBI:59789"/>
    </ligand>
</feature>
<evidence type="ECO:0000256" key="3">
    <source>
        <dbReference type="ARBA" id="ARBA00022603"/>
    </source>
</evidence>
<sequence length="269" mass="30265">MKPIHHKAKKRFGQNFLHDPTVIDRIVACINPKSGDNLIEIGPGPGALTQPVLKKAGAMRVIELDREVIPKLKMFCLGDGDLDVIESDALNIDFTEFADKPQSLRVIGNLPYNISTPLMFHLFQQIEVIKDMHFMLQKEVVQRLVAVPGTKSYGRLSIMAQYYAKPELMFIVKPGAFNPPPKVDSAIIRLTPKQPHEIIPTDVELMNKVVTGAFSLRRKTLRNSLKSFLNEADFAALDISMKARAEELTPEQFISITNYLVQQKQTRSS</sequence>
<dbReference type="Proteomes" id="UP000245790">
    <property type="component" value="Unassembled WGS sequence"/>
</dbReference>
<dbReference type="SUPFAM" id="SSF53335">
    <property type="entry name" value="S-adenosyl-L-methionine-dependent methyltransferases"/>
    <property type="match status" value="1"/>
</dbReference>
<dbReference type="GO" id="GO:0005829">
    <property type="term" value="C:cytosol"/>
    <property type="evidence" value="ECO:0007669"/>
    <property type="project" value="TreeGrafter"/>
</dbReference>
<evidence type="ECO:0000259" key="9">
    <source>
        <dbReference type="SMART" id="SM00650"/>
    </source>
</evidence>
<evidence type="ECO:0000313" key="10">
    <source>
        <dbReference type="EMBL" id="PWK53815.1"/>
    </source>
</evidence>
<comment type="function">
    <text evidence="7">Specifically dimethylates two adjacent adenosines (A1518 and A1519) in the loop of a conserved hairpin near the 3'-end of 16S rRNA in the 30S particle. May play a critical role in biogenesis of 30S subunits.</text>
</comment>
<dbReference type="GO" id="GO:0003723">
    <property type="term" value="F:RNA binding"/>
    <property type="evidence" value="ECO:0007669"/>
    <property type="project" value="UniProtKB-UniRule"/>
</dbReference>
<organism evidence="10 11">
    <name type="scientific">Pleionea mediterranea</name>
    <dbReference type="NCBI Taxonomy" id="523701"/>
    <lineage>
        <taxon>Bacteria</taxon>
        <taxon>Pseudomonadati</taxon>
        <taxon>Pseudomonadota</taxon>
        <taxon>Gammaproteobacteria</taxon>
        <taxon>Oceanospirillales</taxon>
        <taxon>Pleioneaceae</taxon>
        <taxon>Pleionea</taxon>
    </lineage>
</organism>
<dbReference type="CDD" id="cd02440">
    <property type="entry name" value="AdoMet_MTases"/>
    <property type="match status" value="1"/>
</dbReference>